<evidence type="ECO:0000313" key="3">
    <source>
        <dbReference type="Proteomes" id="UP001196509"/>
    </source>
</evidence>
<dbReference type="InterPro" id="IPR050789">
    <property type="entry name" value="Diverse_Enzym_Activities"/>
</dbReference>
<proteinExistence type="predicted"/>
<name>A0AAE3D215_9HYPH</name>
<gene>
    <name evidence="2" type="ORF">K1W69_14815</name>
</gene>
<dbReference type="EMBL" id="JAICBX010000002">
    <property type="protein sequence ID" value="MBW8638466.1"/>
    <property type="molecule type" value="Genomic_DNA"/>
</dbReference>
<reference evidence="2" key="1">
    <citation type="submission" date="2021-08" db="EMBL/GenBank/DDBJ databases">
        <title>Hoeflea bacterium WL0058 sp. nov., isolated from the sediment.</title>
        <authorList>
            <person name="Wang L."/>
            <person name="Zhang D."/>
        </authorList>
    </citation>
    <scope>NUCLEOTIDE SEQUENCE</scope>
    <source>
        <strain evidence="2">WL0058</strain>
    </source>
</reference>
<accession>A0AAE3D215</accession>
<organism evidence="2 3">
    <name type="scientific">Flavimaribacter sediminis</name>
    <dbReference type="NCBI Taxonomy" id="2865987"/>
    <lineage>
        <taxon>Bacteria</taxon>
        <taxon>Pseudomonadati</taxon>
        <taxon>Pseudomonadota</taxon>
        <taxon>Alphaproteobacteria</taxon>
        <taxon>Hyphomicrobiales</taxon>
        <taxon>Rhizobiaceae</taxon>
        <taxon>Flavimaribacter</taxon>
    </lineage>
</organism>
<dbReference type="PANTHER" id="PTHR43283:SF7">
    <property type="entry name" value="BETA-LACTAMASE-RELATED DOMAIN-CONTAINING PROTEIN"/>
    <property type="match status" value="1"/>
</dbReference>
<dbReference type="InterPro" id="IPR001466">
    <property type="entry name" value="Beta-lactam-related"/>
</dbReference>
<evidence type="ECO:0000259" key="1">
    <source>
        <dbReference type="Pfam" id="PF00144"/>
    </source>
</evidence>
<dbReference type="PANTHER" id="PTHR43283">
    <property type="entry name" value="BETA-LACTAMASE-RELATED"/>
    <property type="match status" value="1"/>
</dbReference>
<dbReference type="Gene3D" id="3.40.710.10">
    <property type="entry name" value="DD-peptidase/beta-lactamase superfamily"/>
    <property type="match status" value="1"/>
</dbReference>
<dbReference type="Pfam" id="PF00144">
    <property type="entry name" value="Beta-lactamase"/>
    <property type="match status" value="1"/>
</dbReference>
<dbReference type="RefSeq" id="WP_220229085.1">
    <property type="nucleotide sequence ID" value="NZ_JAICBX010000002.1"/>
</dbReference>
<dbReference type="InterPro" id="IPR012338">
    <property type="entry name" value="Beta-lactam/transpept-like"/>
</dbReference>
<protein>
    <submittedName>
        <fullName evidence="2">Beta-lactamase family protein</fullName>
    </submittedName>
</protein>
<feature type="domain" description="Beta-lactamase-related" evidence="1">
    <location>
        <begin position="23"/>
        <end position="360"/>
    </location>
</feature>
<evidence type="ECO:0000313" key="2">
    <source>
        <dbReference type="EMBL" id="MBW8638466.1"/>
    </source>
</evidence>
<dbReference type="SUPFAM" id="SSF56601">
    <property type="entry name" value="beta-lactamase/transpeptidase-like"/>
    <property type="match status" value="1"/>
</dbReference>
<dbReference type="AlphaFoldDB" id="A0AAE3D215"/>
<sequence>MSGKSVSQSALKALCDRAQRDIEVGLEWGGVEGCSLAVAYSGEILHAEGFGAARVDTPMQIMSPTKTILDSALWILMQRGLIRPEDYVGDHVPEFATNGKQGITLEMLQTHTAGLAWQPIDFPDWGDRAYRLQKFADWTPAREPGIAYEYHPATASWVLAEVIERVSGVDYRKFLRREVLEPLGMGDVHTLSLGEPVDAQADSLLASNYMQGYAPDPALRPPMPGGFGTVEGLAIGMPGAGAVGTSAGLALLYQEFLHNRSGLWDAGVLVNAREVIRLQKPDNFGRPILRTLSFLLAGDAKERYGERVFFGQQVSARAFGHQGMGGQIAWADPESGLSFAYLTNSIVFPPGGCDHPRARELSALACAALAA</sequence>
<dbReference type="Proteomes" id="UP001196509">
    <property type="component" value="Unassembled WGS sequence"/>
</dbReference>
<keyword evidence="3" id="KW-1185">Reference proteome</keyword>
<comment type="caution">
    <text evidence="2">The sequence shown here is derived from an EMBL/GenBank/DDBJ whole genome shotgun (WGS) entry which is preliminary data.</text>
</comment>